<evidence type="ECO:0000313" key="11">
    <source>
        <dbReference type="Proteomes" id="UP000078492"/>
    </source>
</evidence>
<dbReference type="GO" id="GO:0004518">
    <property type="term" value="F:nuclease activity"/>
    <property type="evidence" value="ECO:0007669"/>
    <property type="project" value="UniProtKB-KW"/>
</dbReference>
<keyword evidence="8" id="KW-0812">Transmembrane</keyword>
<dbReference type="KEGG" id="tcz:108757383"/>
<evidence type="ECO:0000256" key="5">
    <source>
        <dbReference type="ARBA" id="ARBA00022723"/>
    </source>
</evidence>
<dbReference type="AlphaFoldDB" id="A0A151K317"/>
<comment type="subcellular location">
    <subcellularLocation>
        <location evidence="2">Nucleus</location>
    </subcellularLocation>
</comment>
<dbReference type="STRING" id="471704.A0A151K317"/>
<evidence type="ECO:0000256" key="7">
    <source>
        <dbReference type="ARBA" id="ARBA00023242"/>
    </source>
</evidence>
<dbReference type="PANTHER" id="PTHR22930:SF269">
    <property type="entry name" value="NUCLEASE HARBI1-LIKE PROTEIN"/>
    <property type="match status" value="1"/>
</dbReference>
<comment type="caution">
    <text evidence="10">The sequence shown here is derived from an EMBL/GenBank/DDBJ whole genome shotgun (WGS) entry which is preliminary data.</text>
</comment>
<comment type="similarity">
    <text evidence="3">Belongs to the HARBI1 family.</text>
</comment>
<evidence type="ECO:0000256" key="3">
    <source>
        <dbReference type="ARBA" id="ARBA00006958"/>
    </source>
</evidence>
<evidence type="ECO:0000313" key="10">
    <source>
        <dbReference type="EMBL" id="KYN50516.1"/>
    </source>
</evidence>
<organism evidence="10 11">
    <name type="scientific">Trachymyrmex cornetzi</name>
    <dbReference type="NCBI Taxonomy" id="471704"/>
    <lineage>
        <taxon>Eukaryota</taxon>
        <taxon>Metazoa</taxon>
        <taxon>Ecdysozoa</taxon>
        <taxon>Arthropoda</taxon>
        <taxon>Hexapoda</taxon>
        <taxon>Insecta</taxon>
        <taxon>Pterygota</taxon>
        <taxon>Neoptera</taxon>
        <taxon>Endopterygota</taxon>
        <taxon>Hymenoptera</taxon>
        <taxon>Apocrita</taxon>
        <taxon>Aculeata</taxon>
        <taxon>Formicoidea</taxon>
        <taxon>Formicidae</taxon>
        <taxon>Myrmicinae</taxon>
        <taxon>Trachymyrmex</taxon>
    </lineage>
</organism>
<dbReference type="EMBL" id="LKEY01014887">
    <property type="protein sequence ID" value="KYN50516.1"/>
    <property type="molecule type" value="Genomic_DNA"/>
</dbReference>
<name>A0A151K317_9HYME</name>
<evidence type="ECO:0000256" key="1">
    <source>
        <dbReference type="ARBA" id="ARBA00001968"/>
    </source>
</evidence>
<dbReference type="OrthoDB" id="6732784at2759"/>
<dbReference type="InterPro" id="IPR045249">
    <property type="entry name" value="HARBI1-like"/>
</dbReference>
<protein>
    <recommendedName>
        <fullName evidence="9">DDE Tnp4 domain-containing protein</fullName>
    </recommendedName>
</protein>
<evidence type="ECO:0000256" key="2">
    <source>
        <dbReference type="ARBA" id="ARBA00004123"/>
    </source>
</evidence>
<keyword evidence="8" id="KW-0472">Membrane</keyword>
<dbReference type="GO" id="GO:0046872">
    <property type="term" value="F:metal ion binding"/>
    <property type="evidence" value="ECO:0007669"/>
    <property type="project" value="UniProtKB-KW"/>
</dbReference>
<dbReference type="Pfam" id="PF13359">
    <property type="entry name" value="DDE_Tnp_4"/>
    <property type="match status" value="1"/>
</dbReference>
<sequence>MCNIAAFKQIMRPIVRTSLLLMLCAGNTYLLNVMMYLRKKIQKRRWWVHPFYRERAQVGAFEKTFIKYKNNDHEKFFKLTRMTPNQFDELLGMISFRLQKNSYRDYLTPQFRLAFTICFLASGNTLPHLCEYWKIGKSTGYAIIEETCEVIWETLKSIHLATPNEEQWKLIANKFDERWNFPHCLGALDGKHIRIQCSPRSGSNFFNYKQYYSMVLMAICDANYCFTWIDIGSYGSHHDSSIFTASAFG</sequence>
<dbReference type="GO" id="GO:0005634">
    <property type="term" value="C:nucleus"/>
    <property type="evidence" value="ECO:0007669"/>
    <property type="project" value="UniProtKB-SubCell"/>
</dbReference>
<keyword evidence="5" id="KW-0479">Metal-binding</keyword>
<evidence type="ECO:0000256" key="8">
    <source>
        <dbReference type="SAM" id="Phobius"/>
    </source>
</evidence>
<accession>A0A151K317</accession>
<gene>
    <name evidence="10" type="ORF">ALC57_00156</name>
</gene>
<keyword evidence="8" id="KW-1133">Transmembrane helix</keyword>
<evidence type="ECO:0000256" key="4">
    <source>
        <dbReference type="ARBA" id="ARBA00022722"/>
    </source>
</evidence>
<reference evidence="10 11" key="1">
    <citation type="submission" date="2015-09" db="EMBL/GenBank/DDBJ databases">
        <title>Trachymyrmex cornetzi WGS genome.</title>
        <authorList>
            <person name="Nygaard S."/>
            <person name="Hu H."/>
            <person name="Boomsma J."/>
            <person name="Zhang G."/>
        </authorList>
    </citation>
    <scope>NUCLEOTIDE SEQUENCE [LARGE SCALE GENOMIC DNA]</scope>
    <source>
        <strain evidence="10">Tcor2-1</strain>
        <tissue evidence="10">Whole body</tissue>
    </source>
</reference>
<feature type="transmembrane region" description="Helical" evidence="8">
    <location>
        <begin position="19"/>
        <end position="37"/>
    </location>
</feature>
<keyword evidence="6" id="KW-0378">Hydrolase</keyword>
<dbReference type="InterPro" id="IPR027806">
    <property type="entry name" value="HARBI1_dom"/>
</dbReference>
<comment type="cofactor">
    <cofactor evidence="1">
        <name>a divalent metal cation</name>
        <dbReference type="ChEBI" id="CHEBI:60240"/>
    </cofactor>
</comment>
<feature type="domain" description="DDE Tnp4" evidence="9">
    <location>
        <begin position="188"/>
        <end position="248"/>
    </location>
</feature>
<evidence type="ECO:0000259" key="9">
    <source>
        <dbReference type="Pfam" id="PF13359"/>
    </source>
</evidence>
<keyword evidence="7" id="KW-0539">Nucleus</keyword>
<dbReference type="PANTHER" id="PTHR22930">
    <property type="match status" value="1"/>
</dbReference>
<keyword evidence="11" id="KW-1185">Reference proteome</keyword>
<dbReference type="GO" id="GO:0016787">
    <property type="term" value="F:hydrolase activity"/>
    <property type="evidence" value="ECO:0007669"/>
    <property type="project" value="UniProtKB-KW"/>
</dbReference>
<evidence type="ECO:0000256" key="6">
    <source>
        <dbReference type="ARBA" id="ARBA00022801"/>
    </source>
</evidence>
<keyword evidence="4" id="KW-0540">Nuclease</keyword>
<proteinExistence type="inferred from homology"/>
<dbReference type="Proteomes" id="UP000078492">
    <property type="component" value="Unassembled WGS sequence"/>
</dbReference>